<dbReference type="EMBL" id="CAXLJL010000356">
    <property type="protein sequence ID" value="CAL5136827.1"/>
    <property type="molecule type" value="Genomic_DNA"/>
</dbReference>
<accession>A0AAV2TH97</accession>
<dbReference type="Pfam" id="PF08397">
    <property type="entry name" value="IMD"/>
    <property type="match status" value="1"/>
</dbReference>
<feature type="region of interest" description="Disordered" evidence="2">
    <location>
        <begin position="540"/>
        <end position="592"/>
    </location>
</feature>
<dbReference type="GO" id="GO:0005543">
    <property type="term" value="F:phospholipid binding"/>
    <property type="evidence" value="ECO:0007669"/>
    <property type="project" value="TreeGrafter"/>
</dbReference>
<feature type="compositionally biased region" description="Polar residues" evidence="2">
    <location>
        <begin position="549"/>
        <end position="560"/>
    </location>
</feature>
<feature type="region of interest" description="Disordered" evidence="2">
    <location>
        <begin position="874"/>
        <end position="910"/>
    </location>
</feature>
<reference evidence="4" key="1">
    <citation type="submission" date="2024-06" db="EMBL/GenBank/DDBJ databases">
        <authorList>
            <person name="Liu X."/>
            <person name="Lenzi L."/>
            <person name="Haldenby T S."/>
            <person name="Uol C."/>
        </authorList>
    </citation>
    <scope>NUCLEOTIDE SEQUENCE</scope>
</reference>
<dbReference type="GO" id="GO:0009898">
    <property type="term" value="C:cytoplasmic side of plasma membrane"/>
    <property type="evidence" value="ECO:0007669"/>
    <property type="project" value="TreeGrafter"/>
</dbReference>
<evidence type="ECO:0000259" key="3">
    <source>
        <dbReference type="Pfam" id="PF08397"/>
    </source>
</evidence>
<dbReference type="InterPro" id="IPR030127">
    <property type="entry name" value="MTSS1/MTSS2"/>
</dbReference>
<feature type="region of interest" description="Disordered" evidence="2">
    <location>
        <begin position="165"/>
        <end position="188"/>
    </location>
</feature>
<feature type="compositionally biased region" description="Low complexity" evidence="2">
    <location>
        <begin position="681"/>
        <end position="698"/>
    </location>
</feature>
<sequence length="910" mass="98973">MAIPLERLMHDSYGRSSSQNRSSFNFTSQLANLKNTLSYWEDIVSKTTKLNAALRTVIQCIAGFLEAFQRIADSAYSSNCGLGDLGSCMTRFCLRERGLESRLRTFNSQLVDCLAAPLSDRLEEWRRTVAQLERENNKEWRRARNELQRATCEFDKLNKRFRRKGSVSVRSDSTNGLSNESAGPRKSGENVQLNFIQHDLALKQQTLAELERVSLRRAVVEERRRYAELITCLKPVLDSQLAVFNDSGSINDSISAIIRNNYDPNDLPNDTEQAIENAVEQVSARITSDRKLSDVRSAMRFGKNQSSTGFDVMNYSRSTLSGHPSELSLQSAISTSTAQWSTLTSSAASNNMGDNHSSVSNGGYHMDEKGALENSRPFSPSIKSAITPMNPSGGDALSLFDNGEQLPRPPDTVSLGPGQSSISGNGTLRGGVLAGVYLGHLNPDLEEPLDTKANNVNSSTPKTGDEDDEDDDEGGGEGATTEDTEDGETEDEEKAAAQKANGEDSGKSHPILYPNQAIPAPVYTNLNELKRAAARKFSSVDSNDAADFQPSNLSSPSGLQDDTEDGSLPNSTSQPLTMERNPPCGLPPDAFQSQRATLPRPQIGQVTATVNPMYAPLPGANDGLISTCINSGTSTFRRRQSEYGKRAPSLYSGSTRTLNYSSMTPALVRRGSQACPDGFGRSLSRPAHPPRRSSSVSREPNHARVSNDLYAMHYPMFNGRPNGIDPGIQRVSSSIFTHSDLNRNSPNVADLWSGNRPSRPNLIQLPPGVMQPPSSTCSNGVNGNRSDRTLPLTPPPLATVTAPSYSKNNQLLFGIKVLPNQSPPTVLASATPGAGQSRLPQRNFVRQMSCEPAFSGRVPYGSHTTICPLNNRVSQADGFPDQRSIRPSHLANPQIEQSSNREDAVTSFIE</sequence>
<dbReference type="PANTHER" id="PTHR15708:SF4">
    <property type="entry name" value="FI21477P1-RELATED"/>
    <property type="match status" value="1"/>
</dbReference>
<feature type="compositionally biased region" description="Polar residues" evidence="2">
    <location>
        <begin position="417"/>
        <end position="426"/>
    </location>
</feature>
<comment type="caution">
    <text evidence="4">The sequence shown here is derived from an EMBL/GenBank/DDBJ whole genome shotgun (WGS) entry which is preliminary data.</text>
</comment>
<dbReference type="Proteomes" id="UP001497525">
    <property type="component" value="Unassembled WGS sequence"/>
</dbReference>
<protein>
    <recommendedName>
        <fullName evidence="3">IMD domain-containing protein</fullName>
    </recommendedName>
</protein>
<name>A0AAV2TH97_CALDB</name>
<dbReference type="Gene3D" id="1.20.1270.60">
    <property type="entry name" value="Arfaptin homology (AH) domain/BAR domain"/>
    <property type="match status" value="1"/>
</dbReference>
<feature type="coiled-coil region" evidence="1">
    <location>
        <begin position="115"/>
        <end position="160"/>
    </location>
</feature>
<evidence type="ECO:0000313" key="4">
    <source>
        <dbReference type="EMBL" id="CAL5136827.1"/>
    </source>
</evidence>
<evidence type="ECO:0000256" key="1">
    <source>
        <dbReference type="SAM" id="Coils"/>
    </source>
</evidence>
<proteinExistence type="predicted"/>
<keyword evidence="1" id="KW-0175">Coiled coil</keyword>
<feature type="compositionally biased region" description="Polar residues" evidence="2">
    <location>
        <begin position="452"/>
        <end position="462"/>
    </location>
</feature>
<dbReference type="InterPro" id="IPR013606">
    <property type="entry name" value="I-BAR_dom"/>
</dbReference>
<feature type="region of interest" description="Disordered" evidence="2">
    <location>
        <begin position="445"/>
        <end position="513"/>
    </location>
</feature>
<organism evidence="4 5">
    <name type="scientific">Calicophoron daubneyi</name>
    <name type="common">Rumen fluke</name>
    <name type="synonym">Paramphistomum daubneyi</name>
    <dbReference type="NCBI Taxonomy" id="300641"/>
    <lineage>
        <taxon>Eukaryota</taxon>
        <taxon>Metazoa</taxon>
        <taxon>Spiralia</taxon>
        <taxon>Lophotrochozoa</taxon>
        <taxon>Platyhelminthes</taxon>
        <taxon>Trematoda</taxon>
        <taxon>Digenea</taxon>
        <taxon>Plagiorchiida</taxon>
        <taxon>Pronocephalata</taxon>
        <taxon>Paramphistomoidea</taxon>
        <taxon>Paramphistomidae</taxon>
        <taxon>Calicophoron</taxon>
    </lineage>
</organism>
<dbReference type="AlphaFoldDB" id="A0AAV2TH97"/>
<dbReference type="SUPFAM" id="SSF103657">
    <property type="entry name" value="BAR/IMD domain-like"/>
    <property type="match status" value="1"/>
</dbReference>
<gene>
    <name evidence="4" type="ORF">CDAUBV1_LOCUS11129</name>
</gene>
<feature type="compositionally biased region" description="Polar residues" evidence="2">
    <location>
        <begin position="168"/>
        <end position="181"/>
    </location>
</feature>
<dbReference type="InterPro" id="IPR027267">
    <property type="entry name" value="AH/BAR_dom_sf"/>
</dbReference>
<dbReference type="GO" id="GO:0007009">
    <property type="term" value="P:plasma membrane organization"/>
    <property type="evidence" value="ECO:0007669"/>
    <property type="project" value="InterPro"/>
</dbReference>
<evidence type="ECO:0000313" key="5">
    <source>
        <dbReference type="Proteomes" id="UP001497525"/>
    </source>
</evidence>
<evidence type="ECO:0000256" key="2">
    <source>
        <dbReference type="SAM" id="MobiDB-lite"/>
    </source>
</evidence>
<dbReference type="GO" id="GO:0003779">
    <property type="term" value="F:actin binding"/>
    <property type="evidence" value="ECO:0007669"/>
    <property type="project" value="InterPro"/>
</dbReference>
<feature type="region of interest" description="Disordered" evidence="2">
    <location>
        <begin position="387"/>
        <end position="426"/>
    </location>
</feature>
<feature type="compositionally biased region" description="Acidic residues" evidence="2">
    <location>
        <begin position="465"/>
        <end position="493"/>
    </location>
</feature>
<feature type="domain" description="IMD" evidence="3">
    <location>
        <begin position="38"/>
        <end position="268"/>
    </location>
</feature>
<dbReference type="GO" id="GO:0015629">
    <property type="term" value="C:actin cytoskeleton"/>
    <property type="evidence" value="ECO:0007669"/>
    <property type="project" value="TreeGrafter"/>
</dbReference>
<dbReference type="PANTHER" id="PTHR15708">
    <property type="entry name" value="ACTIN BUNDLING/MISSING IN METASTASIS-RELATED"/>
    <property type="match status" value="1"/>
</dbReference>
<feature type="region of interest" description="Disordered" evidence="2">
    <location>
        <begin position="671"/>
        <end position="702"/>
    </location>
</feature>
<dbReference type="GO" id="GO:0030031">
    <property type="term" value="P:cell projection assembly"/>
    <property type="evidence" value="ECO:0007669"/>
    <property type="project" value="TreeGrafter"/>
</dbReference>